<dbReference type="RefSeq" id="WP_090857918.1">
    <property type="nucleotide sequence ID" value="NZ_FMZM01000008.1"/>
</dbReference>
<evidence type="ECO:0000313" key="2">
    <source>
        <dbReference type="Proteomes" id="UP000199034"/>
    </source>
</evidence>
<accession>A0A1G6UZH3</accession>
<dbReference type="OrthoDB" id="3217111at2"/>
<organism evidence="1 2">
    <name type="scientific">Nocardioides lianchengensis</name>
    <dbReference type="NCBI Taxonomy" id="1045774"/>
    <lineage>
        <taxon>Bacteria</taxon>
        <taxon>Bacillati</taxon>
        <taxon>Actinomycetota</taxon>
        <taxon>Actinomycetes</taxon>
        <taxon>Propionibacteriales</taxon>
        <taxon>Nocardioidaceae</taxon>
        <taxon>Nocardioides</taxon>
    </lineage>
</organism>
<evidence type="ECO:0000313" key="1">
    <source>
        <dbReference type="EMBL" id="SDD46036.1"/>
    </source>
</evidence>
<dbReference type="Proteomes" id="UP000199034">
    <property type="component" value="Unassembled WGS sequence"/>
</dbReference>
<sequence>MCTHTPSCPTTDAADRCSAHVVADRMDQGWCRLCNGIVLFDDGHYLTPDGHDLTLPVSA</sequence>
<protein>
    <submittedName>
        <fullName evidence="1">Uncharacterized protein</fullName>
    </submittedName>
</protein>
<dbReference type="EMBL" id="FMZM01000008">
    <property type="protein sequence ID" value="SDD46036.1"/>
    <property type="molecule type" value="Genomic_DNA"/>
</dbReference>
<dbReference type="STRING" id="1045774.SAMN05421872_108122"/>
<keyword evidence="2" id="KW-1185">Reference proteome</keyword>
<name>A0A1G6UZH3_9ACTN</name>
<proteinExistence type="predicted"/>
<gene>
    <name evidence="1" type="ORF">SAMN05421872_108122</name>
</gene>
<dbReference type="AlphaFoldDB" id="A0A1G6UZH3"/>
<dbReference type="InterPro" id="IPR046041">
    <property type="entry name" value="DUF5999"/>
</dbReference>
<reference evidence="2" key="1">
    <citation type="submission" date="2016-10" db="EMBL/GenBank/DDBJ databases">
        <authorList>
            <person name="Varghese N."/>
            <person name="Submissions S."/>
        </authorList>
    </citation>
    <scope>NUCLEOTIDE SEQUENCE [LARGE SCALE GENOMIC DNA]</scope>
    <source>
        <strain evidence="2">CGMCC 4.6858</strain>
    </source>
</reference>
<dbReference type="Pfam" id="PF19462">
    <property type="entry name" value="DUF5999"/>
    <property type="match status" value="1"/>
</dbReference>